<feature type="compositionally biased region" description="Basic residues" evidence="1">
    <location>
        <begin position="13"/>
        <end position="25"/>
    </location>
</feature>
<organism evidence="2 3">
    <name type="scientific">Phyllostomus discolor</name>
    <name type="common">pale spear-nosed bat</name>
    <dbReference type="NCBI Taxonomy" id="89673"/>
    <lineage>
        <taxon>Eukaryota</taxon>
        <taxon>Metazoa</taxon>
        <taxon>Chordata</taxon>
        <taxon>Craniata</taxon>
        <taxon>Vertebrata</taxon>
        <taxon>Euteleostomi</taxon>
        <taxon>Mammalia</taxon>
        <taxon>Eutheria</taxon>
        <taxon>Laurasiatheria</taxon>
        <taxon>Chiroptera</taxon>
        <taxon>Yangochiroptera</taxon>
        <taxon>Phyllostomidae</taxon>
        <taxon>Phyllostominae</taxon>
        <taxon>Phyllostomus</taxon>
    </lineage>
</organism>
<protein>
    <submittedName>
        <fullName evidence="2">Uncharacterized protein</fullName>
    </submittedName>
</protein>
<sequence>MVRRGQSTAPAPRRAKRRLLRKPPRQRAPDFSPSRTRQTSGRGRGDCMASTPYTFFYPSPHHPSRACAAGAPISRMRLGPLWSLMVSDCRKPENTHLGKQTLWCEPSFELRQLNYRTLEQ</sequence>
<evidence type="ECO:0000256" key="1">
    <source>
        <dbReference type="SAM" id="MobiDB-lite"/>
    </source>
</evidence>
<dbReference type="AlphaFoldDB" id="A0A833YMK6"/>
<evidence type="ECO:0000313" key="2">
    <source>
        <dbReference type="EMBL" id="KAF6078399.1"/>
    </source>
</evidence>
<accession>A0A833YMK6</accession>
<evidence type="ECO:0000313" key="3">
    <source>
        <dbReference type="Proteomes" id="UP000664940"/>
    </source>
</evidence>
<dbReference type="Proteomes" id="UP000664940">
    <property type="component" value="Unassembled WGS sequence"/>
</dbReference>
<proteinExistence type="predicted"/>
<feature type="region of interest" description="Disordered" evidence="1">
    <location>
        <begin position="1"/>
        <end position="47"/>
    </location>
</feature>
<dbReference type="EMBL" id="JABVXQ010000014">
    <property type="protein sequence ID" value="KAF6078399.1"/>
    <property type="molecule type" value="Genomic_DNA"/>
</dbReference>
<comment type="caution">
    <text evidence="2">The sequence shown here is derived from an EMBL/GenBank/DDBJ whole genome shotgun (WGS) entry which is preliminary data.</text>
</comment>
<gene>
    <name evidence="2" type="ORF">HJG60_009236</name>
</gene>
<name>A0A833YMK6_9CHIR</name>
<reference evidence="2 3" key="1">
    <citation type="journal article" date="2020" name="Nature">
        <title>Six reference-quality genomes reveal evolution of bat adaptations.</title>
        <authorList>
            <person name="Jebb D."/>
            <person name="Huang Z."/>
            <person name="Pippel M."/>
            <person name="Hughes G.M."/>
            <person name="Lavrichenko K."/>
            <person name="Devanna P."/>
            <person name="Winkler S."/>
            <person name="Jermiin L.S."/>
            <person name="Skirmuntt E.C."/>
            <person name="Katzourakis A."/>
            <person name="Burkitt-Gray L."/>
            <person name="Ray D.A."/>
            <person name="Sullivan K.A.M."/>
            <person name="Roscito J.G."/>
            <person name="Kirilenko B.M."/>
            <person name="Davalos L.M."/>
            <person name="Corthals A.P."/>
            <person name="Power M.L."/>
            <person name="Jones G."/>
            <person name="Ransome R.D."/>
            <person name="Dechmann D.K.N."/>
            <person name="Locatelli A.G."/>
            <person name="Puechmaille S.J."/>
            <person name="Fedrigo O."/>
            <person name="Jarvis E.D."/>
            <person name="Hiller M."/>
            <person name="Vernes S.C."/>
            <person name="Myers E.W."/>
            <person name="Teeling E.C."/>
        </authorList>
    </citation>
    <scope>NUCLEOTIDE SEQUENCE [LARGE SCALE GENOMIC DNA]</scope>
    <source>
        <strain evidence="2">Bat1K_MPI-CBG_1</strain>
    </source>
</reference>